<dbReference type="Proteomes" id="UP000039541">
    <property type="component" value="Unassembled WGS sequence"/>
</dbReference>
<evidence type="ECO:0000313" key="2">
    <source>
        <dbReference type="EMBL" id="CNT95996.1"/>
    </source>
</evidence>
<feature type="compositionally biased region" description="Basic residues" evidence="1">
    <location>
        <begin position="1"/>
        <end position="19"/>
    </location>
</feature>
<evidence type="ECO:0000313" key="3">
    <source>
        <dbReference type="Proteomes" id="UP000039541"/>
    </source>
</evidence>
<name>A0A655C5V1_SALET</name>
<proteinExistence type="predicted"/>
<dbReference type="AlphaFoldDB" id="A0A655C5V1"/>
<organism evidence="2 3">
    <name type="scientific">Salmonella enterica subsp. enterica serovar Bovismorbificans</name>
    <dbReference type="NCBI Taxonomy" id="58097"/>
    <lineage>
        <taxon>Bacteria</taxon>
        <taxon>Pseudomonadati</taxon>
        <taxon>Pseudomonadota</taxon>
        <taxon>Gammaproteobacteria</taxon>
        <taxon>Enterobacterales</taxon>
        <taxon>Enterobacteriaceae</taxon>
        <taxon>Salmonella</taxon>
    </lineage>
</organism>
<feature type="region of interest" description="Disordered" evidence="1">
    <location>
        <begin position="1"/>
        <end position="28"/>
    </location>
</feature>
<gene>
    <name evidence="2" type="ORF">ERS008202_01512</name>
</gene>
<dbReference type="EMBL" id="CQPC01000015">
    <property type="protein sequence ID" value="CNT95996.1"/>
    <property type="molecule type" value="Genomic_DNA"/>
</dbReference>
<evidence type="ECO:0000256" key="1">
    <source>
        <dbReference type="SAM" id="MobiDB-lite"/>
    </source>
</evidence>
<accession>A0A655C5V1</accession>
<reference evidence="2 3" key="1">
    <citation type="submission" date="2015-03" db="EMBL/GenBank/DDBJ databases">
        <authorList>
            <consortium name="Pathogen Informatics"/>
        </authorList>
    </citation>
    <scope>NUCLEOTIDE SEQUENCE [LARGE SCALE GENOMIC DNA]</scope>
    <source>
        <strain evidence="2 3">3476</strain>
    </source>
</reference>
<protein>
    <submittedName>
        <fullName evidence="2">Uncharacterized protein</fullName>
    </submittedName>
</protein>
<sequence length="112" mass="12885">MEHVRHVALNRGNHRRADNRHHDDRPRHFGMLVIDGIERSGINGRPAGAKQNTDQHRHVYRAKAGRQRHVGQEQRADHRVKDQDFFRVKACHQNVGDKLADKKAGEAVDHKG</sequence>